<protein>
    <submittedName>
        <fullName evidence="2">Uncharacterized protein</fullName>
    </submittedName>
</protein>
<evidence type="ECO:0000313" key="3">
    <source>
        <dbReference type="Proteomes" id="UP000004110"/>
    </source>
</evidence>
<keyword evidence="3" id="KW-1185">Reference proteome</keyword>
<gene>
    <name evidence="2" type="ORF">BACUNI_00687</name>
</gene>
<feature type="transmembrane region" description="Helical" evidence="1">
    <location>
        <begin position="47"/>
        <end position="68"/>
    </location>
</feature>
<sequence length="241" mass="26979">MQGEIIKVMIHHSETIRCLIEREKVIHQVFGFFLLGQDFVHIGKKGVFDAVIVVVVCQLCQFTFYGFVMLQLHGRFRAFRLHISGQSPIIIVLAALVIDLAQQLIDSGGSLVIYGGGRLQLFFLALLLHSGVVGKVEDEVTEERGLGHDDFYQDIHVGKYTEVHGVIADTSTGDGIDLYVGFQEAQGRELLNDDFLPGTADTGFFLYTRLGVMERLVFKRNLFYCKPVEQNQLVGSQTVVK</sequence>
<dbReference type="EMBL" id="AAYH02000036">
    <property type="protein sequence ID" value="EDO55654.1"/>
    <property type="molecule type" value="Genomic_DNA"/>
</dbReference>
<accession>A0ABC9NG41</accession>
<evidence type="ECO:0000313" key="2">
    <source>
        <dbReference type="EMBL" id="EDO55654.1"/>
    </source>
</evidence>
<dbReference type="Proteomes" id="UP000004110">
    <property type="component" value="Unassembled WGS sequence"/>
</dbReference>
<proteinExistence type="predicted"/>
<keyword evidence="1" id="KW-0472">Membrane</keyword>
<reference evidence="2" key="2">
    <citation type="submission" date="2013-11" db="EMBL/GenBank/DDBJ databases">
        <title>Draft genome sequence of Bacteroides uniformis (ATCC 8492).</title>
        <authorList>
            <person name="Sudarsanam P."/>
            <person name="Ley R."/>
            <person name="Guruge J."/>
            <person name="Turnbaugh P.J."/>
            <person name="Mahowald M."/>
            <person name="Liep D."/>
            <person name="Gordon J."/>
        </authorList>
    </citation>
    <scope>NUCLEOTIDE SEQUENCE</scope>
    <source>
        <strain evidence="2">ATCC 8492</strain>
    </source>
</reference>
<keyword evidence="1" id="KW-0812">Transmembrane</keyword>
<dbReference type="AlphaFoldDB" id="A0ABC9NG41"/>
<reference evidence="2" key="1">
    <citation type="submission" date="2007-06" db="EMBL/GenBank/DDBJ databases">
        <authorList>
            <person name="Fulton L."/>
            <person name="Clifton S."/>
            <person name="Fulton B."/>
            <person name="Xu J."/>
            <person name="Minx P."/>
            <person name="Pepin K.H."/>
            <person name="Johnson M."/>
            <person name="Thiruvilangam P."/>
            <person name="Bhonagiri V."/>
            <person name="Nash W.E."/>
            <person name="Mardis E.R."/>
            <person name="Wilson R.K."/>
        </authorList>
    </citation>
    <scope>NUCLEOTIDE SEQUENCE [LARGE SCALE GENOMIC DNA]</scope>
    <source>
        <strain evidence="2">ATCC 8492</strain>
    </source>
</reference>
<name>A0ABC9NG41_BACUC</name>
<keyword evidence="1" id="KW-1133">Transmembrane helix</keyword>
<organism evidence="2 3">
    <name type="scientific">Bacteroides uniformis (strain ATCC 8492 / DSM 6597 / CCUG 4942 / CIP 103695 / JCM 5828 / KCTC 5204 / NCTC 13054 / VPI 0061)</name>
    <dbReference type="NCBI Taxonomy" id="411479"/>
    <lineage>
        <taxon>Bacteria</taxon>
        <taxon>Pseudomonadati</taxon>
        <taxon>Bacteroidota</taxon>
        <taxon>Bacteroidia</taxon>
        <taxon>Bacteroidales</taxon>
        <taxon>Bacteroidaceae</taxon>
        <taxon>Bacteroides</taxon>
    </lineage>
</organism>
<evidence type="ECO:0000256" key="1">
    <source>
        <dbReference type="SAM" id="Phobius"/>
    </source>
</evidence>
<comment type="caution">
    <text evidence="2">The sequence shown here is derived from an EMBL/GenBank/DDBJ whole genome shotgun (WGS) entry which is preliminary data.</text>
</comment>